<proteinExistence type="predicted"/>
<organism evidence="2">
    <name type="scientific">uncultured SAR11 cluster alpha proteobacterium H17925_45G17</name>
    <dbReference type="NCBI Taxonomy" id="715038"/>
    <lineage>
        <taxon>Bacteria</taxon>
        <taxon>Pseudomonadati</taxon>
        <taxon>Pseudomonadota</taxon>
        <taxon>Alphaproteobacteria</taxon>
        <taxon>Candidatus Pelagibacterales</taxon>
        <taxon>environmental samples</taxon>
    </lineage>
</organism>
<dbReference type="InterPro" id="IPR036188">
    <property type="entry name" value="FAD/NAD-bd_sf"/>
</dbReference>
<protein>
    <recommendedName>
        <fullName evidence="3">FAD dependent oxidoreductase domain-containing protein</fullName>
    </recommendedName>
</protein>
<feature type="region of interest" description="Disordered" evidence="1">
    <location>
        <begin position="23"/>
        <end position="48"/>
    </location>
</feature>
<evidence type="ECO:0000313" key="2">
    <source>
        <dbReference type="EMBL" id="ADH43008.1"/>
    </source>
</evidence>
<dbReference type="SUPFAM" id="SSF51905">
    <property type="entry name" value="FAD/NAD(P)-binding domain"/>
    <property type="match status" value="1"/>
</dbReference>
<evidence type="ECO:0000256" key="1">
    <source>
        <dbReference type="SAM" id="MobiDB-lite"/>
    </source>
</evidence>
<sequence>MDPPAPKEVQSQKKLILLHLRHARSSGASAARSRLHPASHPSSSPFTPHITATYPQLSWKPLTGLGRRGDQTFDRVTFFPAQEYDVVVIGAGCIGGNVARALAKYQLSVLVLEVGLAALSCLSLV</sequence>
<dbReference type="Gene3D" id="3.50.50.60">
    <property type="entry name" value="FAD/NAD(P)-binding domain"/>
    <property type="match status" value="1"/>
</dbReference>
<reference evidence="2" key="1">
    <citation type="submission" date="2010-01" db="EMBL/GenBank/DDBJ databases">
        <title>Genome fragments of uncultured bacteria from the North Pacific Subtropical Gyre.</title>
        <authorList>
            <person name="Pham V.D."/>
            <person name="DeLong E.F."/>
        </authorList>
    </citation>
    <scope>NUCLEOTIDE SEQUENCE</scope>
</reference>
<accession>E7CA24</accession>
<dbReference type="AlphaFoldDB" id="E7CA24"/>
<dbReference type="EMBL" id="GU574704">
    <property type="protein sequence ID" value="ADH43008.1"/>
    <property type="molecule type" value="Genomic_DNA"/>
</dbReference>
<name>E7CA24_9PROT</name>
<evidence type="ECO:0008006" key="3">
    <source>
        <dbReference type="Google" id="ProtNLM"/>
    </source>
</evidence>